<dbReference type="InterPro" id="IPR036514">
    <property type="entry name" value="SGNH_hydro_sf"/>
</dbReference>
<dbReference type="EMBL" id="GEGO01007328">
    <property type="protein sequence ID" value="JAR88076.1"/>
    <property type="molecule type" value="Transcribed_RNA"/>
</dbReference>
<evidence type="ECO:0000256" key="1">
    <source>
        <dbReference type="SAM" id="MobiDB-lite"/>
    </source>
</evidence>
<feature type="compositionally biased region" description="Basic and acidic residues" evidence="1">
    <location>
        <begin position="97"/>
        <end position="108"/>
    </location>
</feature>
<reference evidence="2" key="1">
    <citation type="journal article" date="2018" name="PLoS Negl. Trop. Dis.">
        <title>Sialome diversity of ticks revealed by RNAseq of single tick salivary glands.</title>
        <authorList>
            <person name="Perner J."/>
            <person name="Kropackova S."/>
            <person name="Kopacek P."/>
            <person name="Ribeiro J.M."/>
        </authorList>
    </citation>
    <scope>NUCLEOTIDE SEQUENCE</scope>
    <source>
        <strain evidence="2">Siblings of single egg batch collected in Ceske Budejovice</strain>
        <tissue evidence="2">Salivary glands</tissue>
    </source>
</reference>
<accession>A0A147BBC1</accession>
<feature type="non-terminal residue" evidence="2">
    <location>
        <position position="402"/>
    </location>
</feature>
<sequence>RIDGDMEKDLEGPTCQVCRALEEVRKVQQERFEGVHAQLAELVRQSEADRIVIGLLAQRIASLENERQIEAVRYTELEKMLEKQDKGPTAIEEEDARDTASEAKRESGRPMSAGQVQAQERQDKEPMGNDKEDVRDTASKAKGGNEVSPAASLKQSQEIQGQEKGARAVLDSGRGNRWDEAGSKKRGKKERRRQRSEELKRESATTEPVVQGMNKPAPTMRPPRGVLREVIVVGDGNVGRLAQVLVQNVGIPDSVEFLYRKGATVEQAHEAIAEYEGKARVVPRTYVLHLGLNEVLQGVAESITAKLEGVWAEKGSKLIICWVPDASDRGREIKADAVAANARLRSLCQRVGACFLDLTKVLGTRCFAGKSLHYCEEGVRRVAKAITEEVAPFLGQQRRPYM</sequence>
<dbReference type="Gene3D" id="3.40.50.1110">
    <property type="entry name" value="SGNH hydrolase"/>
    <property type="match status" value="1"/>
</dbReference>
<dbReference type="AlphaFoldDB" id="A0A147BBC1"/>
<proteinExistence type="predicted"/>
<feature type="compositionally biased region" description="Basic and acidic residues" evidence="1">
    <location>
        <begin position="120"/>
        <end position="139"/>
    </location>
</feature>
<evidence type="ECO:0008006" key="3">
    <source>
        <dbReference type="Google" id="ProtNLM"/>
    </source>
</evidence>
<feature type="compositionally biased region" description="Basic and acidic residues" evidence="1">
    <location>
        <begin position="174"/>
        <end position="183"/>
    </location>
</feature>
<feature type="non-terminal residue" evidence="2">
    <location>
        <position position="1"/>
    </location>
</feature>
<feature type="compositionally biased region" description="Basic residues" evidence="1">
    <location>
        <begin position="184"/>
        <end position="194"/>
    </location>
</feature>
<dbReference type="SUPFAM" id="SSF52266">
    <property type="entry name" value="SGNH hydrolase"/>
    <property type="match status" value="1"/>
</dbReference>
<feature type="region of interest" description="Disordered" evidence="1">
    <location>
        <begin position="82"/>
        <end position="222"/>
    </location>
</feature>
<protein>
    <recommendedName>
        <fullName evidence="3">Gdsl-like lipase/acylhydrolase family</fullName>
    </recommendedName>
</protein>
<name>A0A147BBC1_IXORI</name>
<organism evidence="2">
    <name type="scientific">Ixodes ricinus</name>
    <name type="common">Common tick</name>
    <name type="synonym">Acarus ricinus</name>
    <dbReference type="NCBI Taxonomy" id="34613"/>
    <lineage>
        <taxon>Eukaryota</taxon>
        <taxon>Metazoa</taxon>
        <taxon>Ecdysozoa</taxon>
        <taxon>Arthropoda</taxon>
        <taxon>Chelicerata</taxon>
        <taxon>Arachnida</taxon>
        <taxon>Acari</taxon>
        <taxon>Parasitiformes</taxon>
        <taxon>Ixodida</taxon>
        <taxon>Ixodoidea</taxon>
        <taxon>Ixodidae</taxon>
        <taxon>Ixodinae</taxon>
        <taxon>Ixodes</taxon>
    </lineage>
</organism>
<feature type="compositionally biased region" description="Basic and acidic residues" evidence="1">
    <location>
        <begin position="195"/>
        <end position="204"/>
    </location>
</feature>
<evidence type="ECO:0000313" key="2">
    <source>
        <dbReference type="EMBL" id="JAR88076.1"/>
    </source>
</evidence>